<organism evidence="4 5">
    <name type="scientific">Pyxicephalus adspersus</name>
    <name type="common">African bullfrog</name>
    <dbReference type="NCBI Taxonomy" id="30357"/>
    <lineage>
        <taxon>Eukaryota</taxon>
        <taxon>Metazoa</taxon>
        <taxon>Chordata</taxon>
        <taxon>Craniata</taxon>
        <taxon>Vertebrata</taxon>
        <taxon>Euteleostomi</taxon>
        <taxon>Amphibia</taxon>
        <taxon>Batrachia</taxon>
        <taxon>Anura</taxon>
        <taxon>Neobatrachia</taxon>
        <taxon>Ranoidea</taxon>
        <taxon>Pyxicephalidae</taxon>
        <taxon>Pyxicephalinae</taxon>
        <taxon>Pyxicephalus</taxon>
    </lineage>
</organism>
<comment type="caution">
    <text evidence="4">The sequence shown here is derived from an EMBL/GenBank/DDBJ whole genome shotgun (WGS) entry which is preliminary data.</text>
</comment>
<dbReference type="Pfam" id="PF21262">
    <property type="entry name" value="RRP40_S1"/>
    <property type="match status" value="1"/>
</dbReference>
<dbReference type="GO" id="GO:0000176">
    <property type="term" value="C:nuclear exosome (RNase complex)"/>
    <property type="evidence" value="ECO:0007669"/>
    <property type="project" value="TreeGrafter"/>
</dbReference>
<evidence type="ECO:0000313" key="5">
    <source>
        <dbReference type="Proteomes" id="UP001181693"/>
    </source>
</evidence>
<dbReference type="Pfam" id="PF21261">
    <property type="entry name" value="RRP40_N_mamm"/>
    <property type="match status" value="1"/>
</dbReference>
<dbReference type="GO" id="GO:0003723">
    <property type="term" value="F:RNA binding"/>
    <property type="evidence" value="ECO:0007669"/>
    <property type="project" value="UniProtKB-KW"/>
</dbReference>
<dbReference type="PANTHER" id="PTHR21321:SF1">
    <property type="entry name" value="EXOSOME COMPLEX COMPONENT RRP40"/>
    <property type="match status" value="1"/>
</dbReference>
<accession>A0AAV3AAD2</accession>
<dbReference type="GO" id="GO:0071038">
    <property type="term" value="P:TRAMP-dependent tRNA surveillance pathway"/>
    <property type="evidence" value="ECO:0007669"/>
    <property type="project" value="TreeGrafter"/>
</dbReference>
<dbReference type="InterPro" id="IPR036612">
    <property type="entry name" value="KH_dom_type_1_sf"/>
</dbReference>
<keyword evidence="5" id="KW-1185">Reference proteome</keyword>
<dbReference type="AlphaFoldDB" id="A0AAV3AAD2"/>
<proteinExistence type="predicted"/>
<dbReference type="GO" id="GO:0000177">
    <property type="term" value="C:cytoplasmic exosome (RNase complex)"/>
    <property type="evidence" value="ECO:0007669"/>
    <property type="project" value="TreeGrafter"/>
</dbReference>
<dbReference type="InterPro" id="IPR012340">
    <property type="entry name" value="NA-bd_OB-fold"/>
</dbReference>
<keyword evidence="2" id="KW-0694">RNA-binding</keyword>
<sequence length="248" mass="27152">MDDTDSDDAVGEVVLPGDVLVLSSKAEDSLPSTSRARVVCGPGLTPHGDNLLVIKCGVVKRRDPATYWVDSQQKRRNTRCRAAEHKITAGILPGPTGTRRWRSTEGDRRTTTLELENDAGLCAMVKGDHVIGIVIGQFEDIFKVDVGGSDQASLSFLAFEGATKKNRPNVKVSLLLNLVAMILTPQNDIVQELMNLFPFEMVVGMNGRIWVKAQTMQQTLIVASLLEACEYLTAAQRKETFAKFSDSM</sequence>
<evidence type="ECO:0000256" key="2">
    <source>
        <dbReference type="ARBA" id="ARBA00022884"/>
    </source>
</evidence>
<dbReference type="SUPFAM" id="SSF54791">
    <property type="entry name" value="Eukaryotic type KH-domain (KH-domain type I)"/>
    <property type="match status" value="1"/>
</dbReference>
<dbReference type="Gene3D" id="2.40.50.100">
    <property type="match status" value="1"/>
</dbReference>
<gene>
    <name evidence="4" type="ORF">GDO54_008598</name>
</gene>
<keyword evidence="1" id="KW-0271">Exosome</keyword>
<dbReference type="GO" id="GO:0071051">
    <property type="term" value="P:poly(A)-dependent snoRNA 3'-end processing"/>
    <property type="evidence" value="ECO:0007669"/>
    <property type="project" value="TreeGrafter"/>
</dbReference>
<evidence type="ECO:0000313" key="4">
    <source>
        <dbReference type="EMBL" id="DBA28201.1"/>
    </source>
</evidence>
<dbReference type="InterPro" id="IPR048541">
    <property type="entry name" value="RRP40_N"/>
</dbReference>
<name>A0AAV3AAD2_PYXAD</name>
<dbReference type="GO" id="GO:0071034">
    <property type="term" value="P:CUT catabolic process"/>
    <property type="evidence" value="ECO:0007669"/>
    <property type="project" value="TreeGrafter"/>
</dbReference>
<reference evidence="4" key="1">
    <citation type="thesis" date="2020" institute="ProQuest LLC" country="789 East Eisenhower Parkway, Ann Arbor, MI, USA">
        <title>Comparative Genomics and Chromosome Evolution.</title>
        <authorList>
            <person name="Mudd A.B."/>
        </authorList>
    </citation>
    <scope>NUCLEOTIDE SEQUENCE</scope>
    <source>
        <strain evidence="4">1538</strain>
        <tissue evidence="4">Blood</tissue>
    </source>
</reference>
<feature type="domain" description="Exosome complex component RRP40 N-terminal" evidence="3">
    <location>
        <begin position="13"/>
        <end position="72"/>
    </location>
</feature>
<dbReference type="SUPFAM" id="SSF50249">
    <property type="entry name" value="Nucleic acid-binding proteins"/>
    <property type="match status" value="1"/>
</dbReference>
<dbReference type="CDD" id="cd22526">
    <property type="entry name" value="KH-I_Rrp40"/>
    <property type="match status" value="1"/>
</dbReference>
<evidence type="ECO:0000259" key="3">
    <source>
        <dbReference type="Pfam" id="PF21261"/>
    </source>
</evidence>
<dbReference type="Gene3D" id="3.30.1370.10">
    <property type="entry name" value="K Homology domain, type 1"/>
    <property type="match status" value="1"/>
</dbReference>
<dbReference type="GO" id="GO:0034475">
    <property type="term" value="P:U4 snRNA 3'-end processing"/>
    <property type="evidence" value="ECO:0007669"/>
    <property type="project" value="TreeGrafter"/>
</dbReference>
<dbReference type="GO" id="GO:0000467">
    <property type="term" value="P:exonucleolytic trimming to generate mature 3'-end of 5.8S rRNA from tricistronic rRNA transcript (SSU-rRNA, 5.8S rRNA, LSU-rRNA)"/>
    <property type="evidence" value="ECO:0007669"/>
    <property type="project" value="TreeGrafter"/>
</dbReference>
<protein>
    <recommendedName>
        <fullName evidence="3">Exosome complex component RRP40 N-terminal domain-containing protein</fullName>
    </recommendedName>
</protein>
<dbReference type="SUPFAM" id="SSF110324">
    <property type="entry name" value="Ribosomal L27 protein-like"/>
    <property type="match status" value="1"/>
</dbReference>
<dbReference type="Proteomes" id="UP001181693">
    <property type="component" value="Unassembled WGS sequence"/>
</dbReference>
<evidence type="ECO:0000256" key="1">
    <source>
        <dbReference type="ARBA" id="ARBA00022835"/>
    </source>
</evidence>
<dbReference type="PANTHER" id="PTHR21321">
    <property type="entry name" value="PNAS-3 RELATED"/>
    <property type="match status" value="1"/>
</dbReference>
<dbReference type="EMBL" id="DYDO01000003">
    <property type="protein sequence ID" value="DBA28201.1"/>
    <property type="molecule type" value="Genomic_DNA"/>
</dbReference>
<dbReference type="GO" id="GO:0071035">
    <property type="term" value="P:nuclear polyadenylation-dependent rRNA catabolic process"/>
    <property type="evidence" value="ECO:0007669"/>
    <property type="project" value="TreeGrafter"/>
</dbReference>
<dbReference type="InterPro" id="IPR049469">
    <property type="entry name" value="RRP40_KH-I"/>
</dbReference>
<dbReference type="InterPro" id="IPR026699">
    <property type="entry name" value="Exosome_RNA_bind1/RRP40/RRP4"/>
</dbReference>